<name>A0A060C3E3_9THEO</name>
<proteinExistence type="predicted"/>
<dbReference type="EMBL" id="KF122108">
    <property type="protein sequence ID" value="AIA89402.1"/>
    <property type="molecule type" value="Genomic_DNA"/>
</dbReference>
<feature type="non-terminal residue" evidence="1">
    <location>
        <position position="1"/>
    </location>
</feature>
<protein>
    <submittedName>
        <fullName evidence="1">CAZy families GH94|GT84 protein</fullName>
    </submittedName>
</protein>
<reference evidence="1" key="1">
    <citation type="journal article" date="2013" name="Environ. Microbiol.">
        <title>Seasonally variable intestinal metagenomes of the red palm weevil (Rhynchophorus ferrugineus).</title>
        <authorList>
            <person name="Jia S."/>
            <person name="Zhang X."/>
            <person name="Zhang G."/>
            <person name="Yin A."/>
            <person name="Zhang S."/>
            <person name="Li F."/>
            <person name="Wang L."/>
            <person name="Zhao D."/>
            <person name="Yun Q."/>
            <person name="Tala"/>
            <person name="Wang J."/>
            <person name="Sun G."/>
            <person name="Baabdullah M."/>
            <person name="Yu X."/>
            <person name="Hu S."/>
            <person name="Al-Mssallem I.S."/>
            <person name="Yu J."/>
        </authorList>
    </citation>
    <scope>NUCLEOTIDE SEQUENCE</scope>
</reference>
<evidence type="ECO:0000313" key="1">
    <source>
        <dbReference type="EMBL" id="AIA89402.1"/>
    </source>
</evidence>
<dbReference type="AlphaFoldDB" id="A0A060C3E3"/>
<feature type="non-terminal residue" evidence="1">
    <location>
        <position position="124"/>
    </location>
</feature>
<accession>A0A060C3E3</accession>
<sequence length="124" mass="13381">DCADRALALRESDAAALPELSAALLSMTADEVEKAAKILPHLLYPRAKNAEKLMETPGRQGLWSFGISGDYPLVLFNSQTADTPDITESVIKCCAYLQSCSVSLDLAVIINDAGDYHRKNAGRI</sequence>
<organism evidence="1">
    <name type="scientific">uncultured Thermoanaerobacterium sp</name>
    <dbReference type="NCBI Taxonomy" id="218933"/>
    <lineage>
        <taxon>Bacteria</taxon>
        <taxon>Bacillati</taxon>
        <taxon>Bacillota</taxon>
        <taxon>Clostridia</taxon>
        <taxon>Thermoanaerobacterales</taxon>
        <taxon>Thermoanaerobacteraceae</taxon>
        <taxon>Thermoanaerobacterium</taxon>
        <taxon>environmental samples</taxon>
    </lineage>
</organism>